<dbReference type="InterPro" id="IPR052337">
    <property type="entry name" value="SAT4-like"/>
</dbReference>
<dbReference type="EMBL" id="JAUBYV010000001">
    <property type="protein sequence ID" value="KAK2629764.1"/>
    <property type="molecule type" value="Genomic_DNA"/>
</dbReference>
<feature type="transmembrane region" description="Helical" evidence="7">
    <location>
        <begin position="12"/>
        <end position="32"/>
    </location>
</feature>
<evidence type="ECO:0000259" key="8">
    <source>
        <dbReference type="Pfam" id="PF20684"/>
    </source>
</evidence>
<gene>
    <name evidence="9" type="ORF">QTJ16_000584</name>
</gene>
<comment type="subcellular location">
    <subcellularLocation>
        <location evidence="1">Membrane</location>
        <topology evidence="1">Multi-pass membrane protein</topology>
    </subcellularLocation>
</comment>
<keyword evidence="4 7" id="KW-0472">Membrane</keyword>
<dbReference type="AlphaFoldDB" id="A0AAD9WHQ3"/>
<feature type="transmembrane region" description="Helical" evidence="7">
    <location>
        <begin position="131"/>
        <end position="152"/>
    </location>
</feature>
<evidence type="ECO:0000256" key="1">
    <source>
        <dbReference type="ARBA" id="ARBA00004141"/>
    </source>
</evidence>
<comment type="similarity">
    <text evidence="5">Belongs to the SAT4 family.</text>
</comment>
<protein>
    <recommendedName>
        <fullName evidence="8">Rhodopsin domain-containing protein</fullName>
    </recommendedName>
</protein>
<evidence type="ECO:0000256" key="3">
    <source>
        <dbReference type="ARBA" id="ARBA00022989"/>
    </source>
</evidence>
<feature type="region of interest" description="Disordered" evidence="6">
    <location>
        <begin position="277"/>
        <end position="312"/>
    </location>
</feature>
<accession>A0AAD9WHQ3</accession>
<dbReference type="PANTHER" id="PTHR33048">
    <property type="entry name" value="PTH11-LIKE INTEGRAL MEMBRANE PROTEIN (AFU_ORTHOLOGUE AFUA_5G11245)"/>
    <property type="match status" value="1"/>
</dbReference>
<keyword evidence="10" id="KW-1185">Reference proteome</keyword>
<feature type="transmembrane region" description="Helical" evidence="7">
    <location>
        <begin position="172"/>
        <end position="195"/>
    </location>
</feature>
<keyword evidence="2 7" id="KW-0812">Transmembrane</keyword>
<evidence type="ECO:0000256" key="5">
    <source>
        <dbReference type="ARBA" id="ARBA00038359"/>
    </source>
</evidence>
<proteinExistence type="inferred from homology"/>
<feature type="transmembrane region" description="Helical" evidence="7">
    <location>
        <begin position="44"/>
        <end position="65"/>
    </location>
</feature>
<dbReference type="PANTHER" id="PTHR33048:SF47">
    <property type="entry name" value="INTEGRAL MEMBRANE PROTEIN-RELATED"/>
    <property type="match status" value="1"/>
</dbReference>
<evidence type="ECO:0000256" key="4">
    <source>
        <dbReference type="ARBA" id="ARBA00023136"/>
    </source>
</evidence>
<feature type="domain" description="Rhodopsin" evidence="8">
    <location>
        <begin position="28"/>
        <end position="269"/>
    </location>
</feature>
<dbReference type="Pfam" id="PF20684">
    <property type="entry name" value="Fung_rhodopsin"/>
    <property type="match status" value="1"/>
</dbReference>
<name>A0AAD9WHQ3_9HELO</name>
<dbReference type="Proteomes" id="UP001285354">
    <property type="component" value="Unassembled WGS sequence"/>
</dbReference>
<dbReference type="GO" id="GO:0016020">
    <property type="term" value="C:membrane"/>
    <property type="evidence" value="ECO:0007669"/>
    <property type="project" value="UniProtKB-SubCell"/>
</dbReference>
<sequence>MGELNAQAKATTTASAVISALAAVAVVLRFYSRRMMKIGFKADEWWILAGFLLMLLTGVILLYGVRADPDGGEDINRDDPDFQYSLHVTYLKTSFIAATLYFSIVTAIKISILYMYRRLFPVDEFFIRSQVIGALLVVWWLVGSVLTIVSCLPFRRFWEGPSAGGYCLNFNIYWMCMGAVEIAIDTLLLLLPVPLVLGLHLSHQQKILVLGIFALGGFVIVTGLVRVIVGYRPGSQNVAFARAELWSAVHTGTAIVCACLPTLKPLVKRASTTASTLRRKYRSSSRASMPSSATNRSTADAKPKARPQPLSLRWVGSEAHETVLLTRGSGDLVMLPNVGVKERDVGMPSRMETAFMLEEVV</sequence>
<dbReference type="InterPro" id="IPR049326">
    <property type="entry name" value="Rhodopsin_dom_fungi"/>
</dbReference>
<reference evidence="9" key="1">
    <citation type="submission" date="2023-06" db="EMBL/GenBank/DDBJ databases">
        <title>Draft genome of Marssonina rosae.</title>
        <authorList>
            <person name="Cheng Q."/>
        </authorList>
    </citation>
    <scope>NUCLEOTIDE SEQUENCE</scope>
    <source>
        <strain evidence="9">R4</strain>
    </source>
</reference>
<evidence type="ECO:0000256" key="6">
    <source>
        <dbReference type="SAM" id="MobiDB-lite"/>
    </source>
</evidence>
<keyword evidence="3 7" id="KW-1133">Transmembrane helix</keyword>
<organism evidence="9 10">
    <name type="scientific">Diplocarpon rosae</name>
    <dbReference type="NCBI Taxonomy" id="946125"/>
    <lineage>
        <taxon>Eukaryota</taxon>
        <taxon>Fungi</taxon>
        <taxon>Dikarya</taxon>
        <taxon>Ascomycota</taxon>
        <taxon>Pezizomycotina</taxon>
        <taxon>Leotiomycetes</taxon>
        <taxon>Helotiales</taxon>
        <taxon>Drepanopezizaceae</taxon>
        <taxon>Diplocarpon</taxon>
    </lineage>
</organism>
<evidence type="ECO:0000313" key="9">
    <source>
        <dbReference type="EMBL" id="KAK2629764.1"/>
    </source>
</evidence>
<feature type="transmembrane region" description="Helical" evidence="7">
    <location>
        <begin position="95"/>
        <end position="116"/>
    </location>
</feature>
<evidence type="ECO:0000256" key="7">
    <source>
        <dbReference type="SAM" id="Phobius"/>
    </source>
</evidence>
<evidence type="ECO:0000313" key="10">
    <source>
        <dbReference type="Proteomes" id="UP001285354"/>
    </source>
</evidence>
<comment type="caution">
    <text evidence="9">The sequence shown here is derived from an EMBL/GenBank/DDBJ whole genome shotgun (WGS) entry which is preliminary data.</text>
</comment>
<evidence type="ECO:0000256" key="2">
    <source>
        <dbReference type="ARBA" id="ARBA00022692"/>
    </source>
</evidence>
<feature type="transmembrane region" description="Helical" evidence="7">
    <location>
        <begin position="207"/>
        <end position="225"/>
    </location>
</feature>
<feature type="compositionally biased region" description="Low complexity" evidence="6">
    <location>
        <begin position="284"/>
        <end position="293"/>
    </location>
</feature>